<dbReference type="InterPro" id="IPR010562">
    <property type="entry name" value="Haemolymph_juvenile_hormone-bd"/>
</dbReference>
<dbReference type="STRING" id="121845.A0A3Q0JJR1"/>
<keyword evidence="4" id="KW-0010">Activator</keyword>
<evidence type="ECO:0000256" key="4">
    <source>
        <dbReference type="ARBA" id="ARBA00023159"/>
    </source>
</evidence>
<dbReference type="InterPro" id="IPR038606">
    <property type="entry name" value="To_sf"/>
</dbReference>
<dbReference type="PaxDb" id="121845-A0A3Q0JJR1"/>
<comment type="similarity">
    <text evidence="2">Belongs to the Mediator complex subunit 16 family.</text>
</comment>
<evidence type="ECO:0000256" key="1">
    <source>
        <dbReference type="ARBA" id="ARBA00004123"/>
    </source>
</evidence>
<keyword evidence="3" id="KW-0805">Transcription regulation</keyword>
<dbReference type="AlphaFoldDB" id="A0A3Q0JJR1"/>
<comment type="subcellular location">
    <subcellularLocation>
        <location evidence="1">Nucleus</location>
    </subcellularLocation>
</comment>
<reference evidence="8" key="1">
    <citation type="submission" date="2025-08" db="UniProtKB">
        <authorList>
            <consortium name="RefSeq"/>
        </authorList>
    </citation>
    <scope>IDENTIFICATION</scope>
</reference>
<evidence type="ECO:0000256" key="6">
    <source>
        <dbReference type="ARBA" id="ARBA00023242"/>
    </source>
</evidence>
<dbReference type="InterPro" id="IPR036322">
    <property type="entry name" value="WD40_repeat_dom_sf"/>
</dbReference>
<dbReference type="Pfam" id="PF06585">
    <property type="entry name" value="JHBP"/>
    <property type="match status" value="1"/>
</dbReference>
<protein>
    <submittedName>
        <fullName evidence="8">Mediator of RNA polymerase II transcription subunit 16-like</fullName>
    </submittedName>
</protein>
<evidence type="ECO:0000313" key="7">
    <source>
        <dbReference type="Proteomes" id="UP000079169"/>
    </source>
</evidence>
<dbReference type="GeneID" id="113472046"/>
<evidence type="ECO:0000256" key="2">
    <source>
        <dbReference type="ARBA" id="ARBA00006543"/>
    </source>
</evidence>
<dbReference type="PANTHER" id="PTHR13224">
    <property type="entry name" value="THYROID HORMONE RECEPTOR-ASSOCIATED PROTEIN-RELATED"/>
    <property type="match status" value="1"/>
</dbReference>
<dbReference type="PANTHER" id="PTHR13224:SF6">
    <property type="entry name" value="MEDIATOR OF RNA POLYMERASE II TRANSCRIPTION SUBUNIT 16"/>
    <property type="match status" value="1"/>
</dbReference>
<name>A0A3Q0JJR1_DIACI</name>
<keyword evidence="6" id="KW-0539">Nucleus</keyword>
<organism evidence="7 8">
    <name type="scientific">Diaphorina citri</name>
    <name type="common">Asian citrus psyllid</name>
    <dbReference type="NCBI Taxonomy" id="121845"/>
    <lineage>
        <taxon>Eukaryota</taxon>
        <taxon>Metazoa</taxon>
        <taxon>Ecdysozoa</taxon>
        <taxon>Arthropoda</taxon>
        <taxon>Hexapoda</taxon>
        <taxon>Insecta</taxon>
        <taxon>Pterygota</taxon>
        <taxon>Neoptera</taxon>
        <taxon>Paraneoptera</taxon>
        <taxon>Hemiptera</taxon>
        <taxon>Sternorrhyncha</taxon>
        <taxon>Psylloidea</taxon>
        <taxon>Psyllidae</taxon>
        <taxon>Diaphorininae</taxon>
        <taxon>Diaphorina</taxon>
    </lineage>
</organism>
<sequence length="345" mass="38856">MDLVYGVSRKTSSRSQHENEWLIEDNCLITISTKNTVAWTTRTEINDTTNTTWASHVYVADLNVPWQYHKVMSSKWTVTTLEWNIYGTYILIGDCSGTVSIYTMNDHMFNDWVQLGSTVFEAEHILGGAFFHSGNKLSLMTEKKDSVSYYEKFNYLRFAPSVRQKGGCALEGCIVISKTGKTYEKVLIQIKKLINQYEITDSFKVNMNDPIMDFISPCRINDTKLGDCIIKQLTGLQPYLVKGLAEIDLPSVEPFRMDSLSLSLTHGPNGYKITLRDIDMYGLSNFTISKLKLREAAGKPFEAKIYLPSMAMNSLYTSSGVLLVIPASGNGTFHADLGKCLENIF</sequence>
<dbReference type="Gene3D" id="3.15.10.30">
    <property type="entry name" value="Haemolymph juvenile hormone binding protein"/>
    <property type="match status" value="1"/>
</dbReference>
<proteinExistence type="inferred from homology"/>
<dbReference type="KEGG" id="dci:113472046"/>
<dbReference type="GO" id="GO:0016592">
    <property type="term" value="C:mediator complex"/>
    <property type="evidence" value="ECO:0007669"/>
    <property type="project" value="InterPro"/>
</dbReference>
<evidence type="ECO:0000256" key="3">
    <source>
        <dbReference type="ARBA" id="ARBA00023015"/>
    </source>
</evidence>
<evidence type="ECO:0000256" key="5">
    <source>
        <dbReference type="ARBA" id="ARBA00023163"/>
    </source>
</evidence>
<dbReference type="GO" id="GO:0045893">
    <property type="term" value="P:positive regulation of DNA-templated transcription"/>
    <property type="evidence" value="ECO:0007669"/>
    <property type="project" value="TreeGrafter"/>
</dbReference>
<dbReference type="RefSeq" id="XP_026687393.1">
    <property type="nucleotide sequence ID" value="XM_026831592.1"/>
</dbReference>
<evidence type="ECO:0000313" key="8">
    <source>
        <dbReference type="RefSeq" id="XP_026687393.1"/>
    </source>
</evidence>
<keyword evidence="7" id="KW-1185">Reference proteome</keyword>
<dbReference type="Proteomes" id="UP000079169">
    <property type="component" value="Unplaced"/>
</dbReference>
<dbReference type="InterPro" id="IPR048338">
    <property type="entry name" value="Mediator_Med16"/>
</dbReference>
<gene>
    <name evidence="8" type="primary">LOC113472046</name>
</gene>
<dbReference type="SUPFAM" id="SSF50978">
    <property type="entry name" value="WD40 repeat-like"/>
    <property type="match status" value="1"/>
</dbReference>
<keyword evidence="5" id="KW-0804">Transcription</keyword>
<accession>A0A3Q0JJR1</accession>